<comment type="caution">
    <text evidence="1">The sequence shown here is derived from an EMBL/GenBank/DDBJ whole genome shotgun (WGS) entry which is preliminary data.</text>
</comment>
<sequence length="98" mass="10716">MFIIPKLRPVRRTAWQLPIDQELSQITDPAERALHASEVLAELRRATKEVLGIRTATVKELRFVQKLAAPAVAALCGLSKQRVHQLAAQGSPVQAVAA</sequence>
<accession>A0ABN3NRN5</accession>
<evidence type="ECO:0000313" key="1">
    <source>
        <dbReference type="EMBL" id="GAA2532308.1"/>
    </source>
</evidence>
<evidence type="ECO:0000313" key="2">
    <source>
        <dbReference type="Proteomes" id="UP001499978"/>
    </source>
</evidence>
<keyword evidence="2" id="KW-1185">Reference proteome</keyword>
<gene>
    <name evidence="1" type="ORF">GCM10010201_34730</name>
</gene>
<protein>
    <submittedName>
        <fullName evidence="1">Uncharacterized protein</fullName>
    </submittedName>
</protein>
<dbReference type="RefSeq" id="WP_344174441.1">
    <property type="nucleotide sequence ID" value="NZ_BAAARY010000032.1"/>
</dbReference>
<name>A0ABN3NRN5_9ACTN</name>
<proteinExistence type="predicted"/>
<dbReference type="Proteomes" id="UP001499978">
    <property type="component" value="Unassembled WGS sequence"/>
</dbReference>
<dbReference type="EMBL" id="BAAARY010000032">
    <property type="protein sequence ID" value="GAA2532308.1"/>
    <property type="molecule type" value="Genomic_DNA"/>
</dbReference>
<organism evidence="1 2">
    <name type="scientific">Pilimelia columellifera subsp. columellifera</name>
    <dbReference type="NCBI Taxonomy" id="706583"/>
    <lineage>
        <taxon>Bacteria</taxon>
        <taxon>Bacillati</taxon>
        <taxon>Actinomycetota</taxon>
        <taxon>Actinomycetes</taxon>
        <taxon>Micromonosporales</taxon>
        <taxon>Micromonosporaceae</taxon>
        <taxon>Pilimelia</taxon>
    </lineage>
</organism>
<reference evidence="1 2" key="1">
    <citation type="journal article" date="2019" name="Int. J. Syst. Evol. Microbiol.">
        <title>The Global Catalogue of Microorganisms (GCM) 10K type strain sequencing project: providing services to taxonomists for standard genome sequencing and annotation.</title>
        <authorList>
            <consortium name="The Broad Institute Genomics Platform"/>
            <consortium name="The Broad Institute Genome Sequencing Center for Infectious Disease"/>
            <person name="Wu L."/>
            <person name="Ma J."/>
        </authorList>
    </citation>
    <scope>NUCLEOTIDE SEQUENCE [LARGE SCALE GENOMIC DNA]</scope>
    <source>
        <strain evidence="1 2">JCM 3367</strain>
    </source>
</reference>